<evidence type="ECO:0008006" key="3">
    <source>
        <dbReference type="Google" id="ProtNLM"/>
    </source>
</evidence>
<keyword evidence="2" id="KW-1185">Reference proteome</keyword>
<evidence type="ECO:0000313" key="1">
    <source>
        <dbReference type="EMBL" id="RWS04808.1"/>
    </source>
</evidence>
<dbReference type="InterPro" id="IPR036691">
    <property type="entry name" value="Endo/exonu/phosph_ase_sf"/>
</dbReference>
<dbReference type="SUPFAM" id="SSF56219">
    <property type="entry name" value="DNase I-like"/>
    <property type="match status" value="1"/>
</dbReference>
<organism evidence="1 2">
    <name type="scientific">Dinothrombium tinctorium</name>
    <dbReference type="NCBI Taxonomy" id="1965070"/>
    <lineage>
        <taxon>Eukaryota</taxon>
        <taxon>Metazoa</taxon>
        <taxon>Ecdysozoa</taxon>
        <taxon>Arthropoda</taxon>
        <taxon>Chelicerata</taxon>
        <taxon>Arachnida</taxon>
        <taxon>Acari</taxon>
        <taxon>Acariformes</taxon>
        <taxon>Trombidiformes</taxon>
        <taxon>Prostigmata</taxon>
        <taxon>Anystina</taxon>
        <taxon>Parasitengona</taxon>
        <taxon>Trombidioidea</taxon>
        <taxon>Trombidiidae</taxon>
        <taxon>Dinothrombium</taxon>
    </lineage>
</organism>
<comment type="caution">
    <text evidence="1">The sequence shown here is derived from an EMBL/GenBank/DDBJ whole genome shotgun (WGS) entry which is preliminary data.</text>
</comment>
<name>A0A443QP47_9ACAR</name>
<accession>A0A443QP47</accession>
<gene>
    <name evidence="1" type="ORF">B4U79_19093</name>
</gene>
<dbReference type="AlphaFoldDB" id="A0A443QP47"/>
<dbReference type="Gene3D" id="3.60.10.10">
    <property type="entry name" value="Endonuclease/exonuclease/phosphatase"/>
    <property type="match status" value="1"/>
</dbReference>
<dbReference type="Proteomes" id="UP000285301">
    <property type="component" value="Unassembled WGS sequence"/>
</dbReference>
<sequence length="436" mass="50944">MLSGENIRDIIFKSYDSFIESKPIRGKISHEFVRHFSKDMCEFIYQSFISLITTEPKQIDNNELNHYNRSPSNERNQCEEYKEMETTAKTTKIDANAKDDLITPQEYSYHLTKIYSIVDNIAKKVEQNNRDINCIAHDQFMLKQNLNLNASEKQGFIESKVGDSWDKLKKKFKTRIFYNRESKKQRSYNFNLCQPKSNECVISNDFTGFNINKSYYRNSRGGGVCIGVKNCITSKKHELNISESECISTIVYYGIKKFLFVTLYLSPDNNKKYEVIKEIINSVKNLTVDNIFIFGDWNINFLSTDKIARKIIDIMYLNGFCLRISSPTFPVSNPIKLFDVLFSKDTVELDVQVIPNISNTCDHLALITTIPEQKETIKLSENFKNKYNFKAIDDELMTYDWKEICRITPENDINCIYENIVEIISNVIYKHTLKIR</sequence>
<dbReference type="EMBL" id="NCKU01005260">
    <property type="protein sequence ID" value="RWS04808.1"/>
    <property type="molecule type" value="Genomic_DNA"/>
</dbReference>
<feature type="non-terminal residue" evidence="1">
    <location>
        <position position="436"/>
    </location>
</feature>
<dbReference type="OrthoDB" id="10027367at2759"/>
<proteinExistence type="predicted"/>
<evidence type="ECO:0000313" key="2">
    <source>
        <dbReference type="Proteomes" id="UP000285301"/>
    </source>
</evidence>
<reference evidence="1 2" key="1">
    <citation type="journal article" date="2018" name="Gigascience">
        <title>Genomes of trombidid mites reveal novel predicted allergens and laterally-transferred genes associated with secondary metabolism.</title>
        <authorList>
            <person name="Dong X."/>
            <person name="Chaisiri K."/>
            <person name="Xia D."/>
            <person name="Armstrong S.D."/>
            <person name="Fang Y."/>
            <person name="Donnelly M.J."/>
            <person name="Kadowaki T."/>
            <person name="McGarry J.W."/>
            <person name="Darby A.C."/>
            <person name="Makepeace B.L."/>
        </authorList>
    </citation>
    <scope>NUCLEOTIDE SEQUENCE [LARGE SCALE GENOMIC DNA]</scope>
    <source>
        <strain evidence="1">UoL-WK</strain>
    </source>
</reference>
<protein>
    <recommendedName>
        <fullName evidence="3">Endonuclease/exonuclease/phosphatase domain-containing protein</fullName>
    </recommendedName>
</protein>